<proteinExistence type="predicted"/>
<feature type="domain" description="Antitoxin SocA-like Panacea" evidence="1">
    <location>
        <begin position="29"/>
        <end position="145"/>
    </location>
</feature>
<dbReference type="Pfam" id="PF13274">
    <property type="entry name" value="SocA_Panacea"/>
    <property type="match status" value="1"/>
</dbReference>
<evidence type="ECO:0000313" key="3">
    <source>
        <dbReference type="Proteomes" id="UP000229976"/>
    </source>
</evidence>
<accession>A0A2G9YUW5</accession>
<evidence type="ECO:0000313" key="2">
    <source>
        <dbReference type="EMBL" id="PIP22972.1"/>
    </source>
</evidence>
<dbReference type="AlphaFoldDB" id="A0A2G9YUW5"/>
<evidence type="ECO:0000259" key="1">
    <source>
        <dbReference type="Pfam" id="PF13274"/>
    </source>
</evidence>
<name>A0A2G9YUW5_9BACT</name>
<dbReference type="InterPro" id="IPR025272">
    <property type="entry name" value="SocA_Panacea"/>
</dbReference>
<sequence>MRIPLSKLKAMILFFGSYTDKRFLGKAKLMKLFYFADFCHLKKYGSPITWDTYINLEHGPIPSGIKNLVDDSEDLDASKLLDTIKIEKDEGVYLHRIVPSRDFSEDDKKYFSETEISIMKDVCARFFDKNAREIEGASHKESAWKETSFLDAIPYSMAAKDEDCRVSKEEIDSMVKIFN</sequence>
<reference evidence="2 3" key="1">
    <citation type="submission" date="2017-09" db="EMBL/GenBank/DDBJ databases">
        <title>Depth-based differentiation of microbial function through sediment-hosted aquifers and enrichment of novel symbionts in the deep terrestrial subsurface.</title>
        <authorList>
            <person name="Probst A.J."/>
            <person name="Ladd B."/>
            <person name="Jarett J.K."/>
            <person name="Geller-Mcgrath D.E."/>
            <person name="Sieber C.M."/>
            <person name="Emerson J.B."/>
            <person name="Anantharaman K."/>
            <person name="Thomas B.C."/>
            <person name="Malmstrom R."/>
            <person name="Stieglmeier M."/>
            <person name="Klingl A."/>
            <person name="Woyke T."/>
            <person name="Ryan C.M."/>
            <person name="Banfield J.F."/>
        </authorList>
    </citation>
    <scope>NUCLEOTIDE SEQUENCE [LARGE SCALE GENOMIC DNA]</scope>
    <source>
        <strain evidence="2">CG23_combo_of_CG06-09_8_20_14_all_39_17</strain>
    </source>
</reference>
<gene>
    <name evidence="2" type="ORF">COX37_01085</name>
</gene>
<dbReference type="EMBL" id="PCRO01000014">
    <property type="protein sequence ID" value="PIP22972.1"/>
    <property type="molecule type" value="Genomic_DNA"/>
</dbReference>
<organism evidence="2 3">
    <name type="scientific">Candidatus Nealsonbacteria bacterium CG23_combo_of_CG06-09_8_20_14_all_39_17</name>
    <dbReference type="NCBI Taxonomy" id="1974722"/>
    <lineage>
        <taxon>Bacteria</taxon>
        <taxon>Candidatus Nealsoniibacteriota</taxon>
    </lineage>
</organism>
<protein>
    <recommendedName>
        <fullName evidence="1">Antitoxin SocA-like Panacea domain-containing protein</fullName>
    </recommendedName>
</protein>
<comment type="caution">
    <text evidence="2">The sequence shown here is derived from an EMBL/GenBank/DDBJ whole genome shotgun (WGS) entry which is preliminary data.</text>
</comment>
<dbReference type="Proteomes" id="UP000229976">
    <property type="component" value="Unassembled WGS sequence"/>
</dbReference>